<keyword evidence="11 14" id="KW-1133">Transmembrane helix</keyword>
<feature type="transmembrane region" description="Helical" evidence="14">
    <location>
        <begin position="208"/>
        <end position="233"/>
    </location>
</feature>
<keyword evidence="13 14" id="KW-0472">Membrane</keyword>
<comment type="subcellular location">
    <subcellularLocation>
        <location evidence="2">Cell membrane</location>
        <topology evidence="2">Multi-pass membrane protein</topology>
    </subcellularLocation>
</comment>
<comment type="caution">
    <text evidence="16">The sequence shown here is derived from an EMBL/GenBank/DDBJ whole genome shotgun (WGS) entry which is preliminary data.</text>
</comment>
<dbReference type="SMART" id="SM00387">
    <property type="entry name" value="HATPase_c"/>
    <property type="match status" value="1"/>
</dbReference>
<keyword evidence="17" id="KW-1185">Reference proteome</keyword>
<dbReference type="InterPro" id="IPR050398">
    <property type="entry name" value="HssS/ArlS-like"/>
</dbReference>
<dbReference type="Pfam" id="PF02518">
    <property type="entry name" value="HATPase_c"/>
    <property type="match status" value="1"/>
</dbReference>
<dbReference type="InterPro" id="IPR036890">
    <property type="entry name" value="HATPase_C_sf"/>
</dbReference>
<evidence type="ECO:0000259" key="15">
    <source>
        <dbReference type="PROSITE" id="PS50109"/>
    </source>
</evidence>
<feature type="transmembrane region" description="Helical" evidence="14">
    <location>
        <begin position="172"/>
        <end position="196"/>
    </location>
</feature>
<dbReference type="InterPro" id="IPR003661">
    <property type="entry name" value="HisK_dim/P_dom"/>
</dbReference>
<keyword evidence="7 14" id="KW-0812">Transmembrane</keyword>
<dbReference type="EMBL" id="JAJEQN010000002">
    <property type="protein sequence ID" value="MCC2220207.1"/>
    <property type="molecule type" value="Genomic_DNA"/>
</dbReference>
<feature type="transmembrane region" description="Helical" evidence="14">
    <location>
        <begin position="59"/>
        <end position="77"/>
    </location>
</feature>
<dbReference type="RefSeq" id="WP_308730878.1">
    <property type="nucleotide sequence ID" value="NZ_JAJEQN010000002.1"/>
</dbReference>
<dbReference type="FunFam" id="1.10.287.130:FF:000001">
    <property type="entry name" value="Two-component sensor histidine kinase"/>
    <property type="match status" value="1"/>
</dbReference>
<sequence length="514" mass="57352">MGKLKEKLKPEKLSATFPAYILAYFMCMMTGFCMIMFLRELRYQIGILQRYGLGELGNVASALLFALVCAFFFYHGAKIIICRAHKKAQKELKHPNGLYGMPIECCAAIYFAAEVILLCMSISSGEYTYIGMLGSAVLMHFCENIVQRKDRGLLTSGSLYEKINSAARRAGIVIPFMVSCSIVSVLLFLFLASLFASVRNYNGTVGSTLRFLFCAVLVILIPSAFWYLCLCFYKLKIAGEALRDGQDGYRVDTSHMCGSLKEHGEDLNRIGEGVNKAVEERLKSERLRTELITNVSHDIKTPLTSIINYADLITKEKTDNPNIQEYAEVLGKQSQKLKRLIENLIEASKASTGNIHVEIKPCNLNVLLAQISGEYEQRLAEQNLTLIASPLTDDIFVLADGSQLWRVFDNLLGNICKYALENTRVYMDVAVKEHDQVEITLKNISKNQLNLSEDELFERFKRGDNSRSTSGNGLGLSIAQSLMRLQNGSLHLVTDGDLFKAVVALNKTEPSSAL</sequence>
<evidence type="ECO:0000256" key="14">
    <source>
        <dbReference type="SAM" id="Phobius"/>
    </source>
</evidence>
<evidence type="ECO:0000256" key="11">
    <source>
        <dbReference type="ARBA" id="ARBA00022989"/>
    </source>
</evidence>
<gene>
    <name evidence="16" type="ORF">LKD48_00900</name>
</gene>
<dbReference type="GO" id="GO:0005886">
    <property type="term" value="C:plasma membrane"/>
    <property type="evidence" value="ECO:0007669"/>
    <property type="project" value="UniProtKB-SubCell"/>
</dbReference>
<accession>A0AAE3E160</accession>
<keyword evidence="8" id="KW-0547">Nucleotide-binding</keyword>
<dbReference type="CDD" id="cd00082">
    <property type="entry name" value="HisKA"/>
    <property type="match status" value="1"/>
</dbReference>
<comment type="catalytic activity">
    <reaction evidence="1">
        <text>ATP + protein L-histidine = ADP + protein N-phospho-L-histidine.</text>
        <dbReference type="EC" id="2.7.13.3"/>
    </reaction>
</comment>
<dbReference type="PANTHER" id="PTHR45528:SF1">
    <property type="entry name" value="SENSOR HISTIDINE KINASE CPXA"/>
    <property type="match status" value="1"/>
</dbReference>
<dbReference type="Gene3D" id="3.30.565.10">
    <property type="entry name" value="Histidine kinase-like ATPase, C-terminal domain"/>
    <property type="match status" value="1"/>
</dbReference>
<keyword evidence="4" id="KW-1003">Cell membrane</keyword>
<evidence type="ECO:0000256" key="12">
    <source>
        <dbReference type="ARBA" id="ARBA00023012"/>
    </source>
</evidence>
<dbReference type="SUPFAM" id="SSF55874">
    <property type="entry name" value="ATPase domain of HSP90 chaperone/DNA topoisomerase II/histidine kinase"/>
    <property type="match status" value="1"/>
</dbReference>
<organism evidence="16 17">
    <name type="scientific">Anthropogastromicrobium aceti</name>
    <dbReference type="NCBI Taxonomy" id="2981768"/>
    <lineage>
        <taxon>Bacteria</taxon>
        <taxon>Bacillati</taxon>
        <taxon>Bacillota</taxon>
        <taxon>Clostridia</taxon>
        <taxon>Lachnospirales</taxon>
        <taxon>Lachnospiraceae</taxon>
        <taxon>Anthropogastromicrobium</taxon>
    </lineage>
</organism>
<dbReference type="AlphaFoldDB" id="A0AAE3E160"/>
<evidence type="ECO:0000256" key="8">
    <source>
        <dbReference type="ARBA" id="ARBA00022741"/>
    </source>
</evidence>
<feature type="domain" description="Histidine kinase" evidence="15">
    <location>
        <begin position="294"/>
        <end position="509"/>
    </location>
</feature>
<dbReference type="Gene3D" id="1.10.287.130">
    <property type="match status" value="1"/>
</dbReference>
<evidence type="ECO:0000256" key="7">
    <source>
        <dbReference type="ARBA" id="ARBA00022692"/>
    </source>
</evidence>
<dbReference type="InterPro" id="IPR036097">
    <property type="entry name" value="HisK_dim/P_sf"/>
</dbReference>
<dbReference type="GO" id="GO:0005524">
    <property type="term" value="F:ATP binding"/>
    <property type="evidence" value="ECO:0007669"/>
    <property type="project" value="UniProtKB-KW"/>
</dbReference>
<keyword evidence="12" id="KW-0902">Two-component regulatory system</keyword>
<feature type="transmembrane region" description="Helical" evidence="14">
    <location>
        <begin position="21"/>
        <end position="39"/>
    </location>
</feature>
<protein>
    <recommendedName>
        <fullName evidence="3">histidine kinase</fullName>
        <ecNumber evidence="3">2.7.13.3</ecNumber>
    </recommendedName>
</protein>
<evidence type="ECO:0000256" key="1">
    <source>
        <dbReference type="ARBA" id="ARBA00000085"/>
    </source>
</evidence>
<evidence type="ECO:0000256" key="3">
    <source>
        <dbReference type="ARBA" id="ARBA00012438"/>
    </source>
</evidence>
<feature type="transmembrane region" description="Helical" evidence="14">
    <location>
        <begin position="98"/>
        <end position="123"/>
    </location>
</feature>
<dbReference type="PROSITE" id="PS50109">
    <property type="entry name" value="HIS_KIN"/>
    <property type="match status" value="1"/>
</dbReference>
<feature type="transmembrane region" description="Helical" evidence="14">
    <location>
        <begin position="129"/>
        <end position="146"/>
    </location>
</feature>
<evidence type="ECO:0000256" key="6">
    <source>
        <dbReference type="ARBA" id="ARBA00022679"/>
    </source>
</evidence>
<reference evidence="16 17" key="1">
    <citation type="submission" date="2021-10" db="EMBL/GenBank/DDBJ databases">
        <title>Anaerobic single-cell dispensing facilitates the cultivation of human gut bacteria.</title>
        <authorList>
            <person name="Afrizal A."/>
        </authorList>
    </citation>
    <scope>NUCLEOTIDE SEQUENCE [LARGE SCALE GENOMIC DNA]</scope>
    <source>
        <strain evidence="16 17">CLA-AA-H224</strain>
    </source>
</reference>
<evidence type="ECO:0000256" key="5">
    <source>
        <dbReference type="ARBA" id="ARBA00022553"/>
    </source>
</evidence>
<evidence type="ECO:0000313" key="16">
    <source>
        <dbReference type="EMBL" id="MCC2220207.1"/>
    </source>
</evidence>
<evidence type="ECO:0000256" key="9">
    <source>
        <dbReference type="ARBA" id="ARBA00022777"/>
    </source>
</evidence>
<dbReference type="GO" id="GO:0000155">
    <property type="term" value="F:phosphorelay sensor kinase activity"/>
    <property type="evidence" value="ECO:0007669"/>
    <property type="project" value="InterPro"/>
</dbReference>
<dbReference type="SUPFAM" id="SSF47384">
    <property type="entry name" value="Homodimeric domain of signal transducing histidine kinase"/>
    <property type="match status" value="1"/>
</dbReference>
<name>A0AAE3E160_9FIRM</name>
<evidence type="ECO:0000313" key="17">
    <source>
        <dbReference type="Proteomes" id="UP001198200"/>
    </source>
</evidence>
<keyword evidence="6" id="KW-0808">Transferase</keyword>
<dbReference type="Proteomes" id="UP001198200">
    <property type="component" value="Unassembled WGS sequence"/>
</dbReference>
<evidence type="ECO:0000256" key="2">
    <source>
        <dbReference type="ARBA" id="ARBA00004651"/>
    </source>
</evidence>
<proteinExistence type="predicted"/>
<dbReference type="EC" id="2.7.13.3" evidence="3"/>
<dbReference type="PANTHER" id="PTHR45528">
    <property type="entry name" value="SENSOR HISTIDINE KINASE CPXA"/>
    <property type="match status" value="1"/>
</dbReference>
<keyword evidence="9 16" id="KW-0418">Kinase</keyword>
<dbReference type="Pfam" id="PF00512">
    <property type="entry name" value="HisKA"/>
    <property type="match status" value="1"/>
</dbReference>
<dbReference type="SMART" id="SM00388">
    <property type="entry name" value="HisKA"/>
    <property type="match status" value="1"/>
</dbReference>
<evidence type="ECO:0000256" key="13">
    <source>
        <dbReference type="ARBA" id="ARBA00023136"/>
    </source>
</evidence>
<keyword evidence="10" id="KW-0067">ATP-binding</keyword>
<dbReference type="InterPro" id="IPR003594">
    <property type="entry name" value="HATPase_dom"/>
</dbReference>
<keyword evidence="5" id="KW-0597">Phosphoprotein</keyword>
<evidence type="ECO:0000256" key="10">
    <source>
        <dbReference type="ARBA" id="ARBA00022840"/>
    </source>
</evidence>
<evidence type="ECO:0000256" key="4">
    <source>
        <dbReference type="ARBA" id="ARBA00022475"/>
    </source>
</evidence>
<dbReference type="InterPro" id="IPR005467">
    <property type="entry name" value="His_kinase_dom"/>
</dbReference>